<accession>A0AAU9T8Z7</accession>
<comment type="similarity">
    <text evidence="1 4">Belongs to the UDP-glycosyltransferase family.</text>
</comment>
<dbReference type="SUPFAM" id="SSF53756">
    <property type="entry name" value="UDP-Glycosyltransferase/glycogen phosphorylase"/>
    <property type="match status" value="1"/>
</dbReference>
<protein>
    <recommendedName>
        <fullName evidence="5">Glycosyltransferase</fullName>
        <ecNumber evidence="5">2.4.1.-</ecNumber>
    </recommendedName>
</protein>
<evidence type="ECO:0000313" key="7">
    <source>
        <dbReference type="Proteomes" id="UP000836841"/>
    </source>
</evidence>
<dbReference type="PROSITE" id="PS00375">
    <property type="entry name" value="UDPGT"/>
    <property type="match status" value="1"/>
</dbReference>
<dbReference type="PANTHER" id="PTHR11926:SF1392">
    <property type="entry name" value="GLYCOSYLTRANSFERASE"/>
    <property type="match status" value="1"/>
</dbReference>
<dbReference type="AlphaFoldDB" id="A0AAU9T8Z7"/>
<name>A0AAU9T8Z7_THLAR</name>
<comment type="caution">
    <text evidence="6">The sequence shown here is derived from an EMBL/GenBank/DDBJ whole genome shotgun (WGS) entry which is preliminary data.</text>
</comment>
<gene>
    <name evidence="6" type="ORF">TAV2_LOCUS26157</name>
</gene>
<dbReference type="CDD" id="cd03784">
    <property type="entry name" value="GT1_Gtf-like"/>
    <property type="match status" value="1"/>
</dbReference>
<dbReference type="GO" id="GO:0080044">
    <property type="term" value="F:quercetin 7-O-glucosyltransferase activity"/>
    <property type="evidence" value="ECO:0007669"/>
    <property type="project" value="TreeGrafter"/>
</dbReference>
<keyword evidence="2 4" id="KW-0328">Glycosyltransferase</keyword>
<evidence type="ECO:0000256" key="4">
    <source>
        <dbReference type="RuleBase" id="RU003718"/>
    </source>
</evidence>
<dbReference type="Proteomes" id="UP000836841">
    <property type="component" value="Unassembled WGS sequence"/>
</dbReference>
<keyword evidence="3 4" id="KW-0808">Transferase</keyword>
<organism evidence="6 7">
    <name type="scientific">Thlaspi arvense</name>
    <name type="common">Field penny-cress</name>
    <dbReference type="NCBI Taxonomy" id="13288"/>
    <lineage>
        <taxon>Eukaryota</taxon>
        <taxon>Viridiplantae</taxon>
        <taxon>Streptophyta</taxon>
        <taxon>Embryophyta</taxon>
        <taxon>Tracheophyta</taxon>
        <taxon>Spermatophyta</taxon>
        <taxon>Magnoliopsida</taxon>
        <taxon>eudicotyledons</taxon>
        <taxon>Gunneridae</taxon>
        <taxon>Pentapetalae</taxon>
        <taxon>rosids</taxon>
        <taxon>malvids</taxon>
        <taxon>Brassicales</taxon>
        <taxon>Brassicaceae</taxon>
        <taxon>Thlaspideae</taxon>
        <taxon>Thlaspi</taxon>
    </lineage>
</organism>
<proteinExistence type="inferred from homology"/>
<dbReference type="GO" id="GO:0080043">
    <property type="term" value="F:quercetin 3-O-glucosyltransferase activity"/>
    <property type="evidence" value="ECO:0007669"/>
    <property type="project" value="TreeGrafter"/>
</dbReference>
<dbReference type="InterPro" id="IPR002213">
    <property type="entry name" value="UDP_glucos_trans"/>
</dbReference>
<dbReference type="Pfam" id="PF00201">
    <property type="entry name" value="UDPGT"/>
    <property type="match status" value="1"/>
</dbReference>
<keyword evidence="7" id="KW-1185">Reference proteome</keyword>
<evidence type="ECO:0000256" key="5">
    <source>
        <dbReference type="RuleBase" id="RU362057"/>
    </source>
</evidence>
<dbReference type="EMBL" id="CAJVSB020000899">
    <property type="protein sequence ID" value="CAH2080455.1"/>
    <property type="molecule type" value="Genomic_DNA"/>
</dbReference>
<dbReference type="EC" id="2.4.1.-" evidence="5"/>
<dbReference type="Gene3D" id="3.40.50.2000">
    <property type="entry name" value="Glycogen Phosphorylase B"/>
    <property type="match status" value="3"/>
</dbReference>
<reference evidence="6 7" key="1">
    <citation type="submission" date="2022-03" db="EMBL/GenBank/DDBJ databases">
        <authorList>
            <person name="Nunn A."/>
            <person name="Chopra R."/>
            <person name="Nunn A."/>
            <person name="Contreras Garrido A."/>
        </authorList>
    </citation>
    <scope>NUCLEOTIDE SEQUENCE [LARGE SCALE GENOMIC DNA]</scope>
</reference>
<dbReference type="InterPro" id="IPR035595">
    <property type="entry name" value="UDP_glycos_trans_CS"/>
</dbReference>
<evidence type="ECO:0000313" key="6">
    <source>
        <dbReference type="EMBL" id="CAH2080455.1"/>
    </source>
</evidence>
<evidence type="ECO:0000256" key="1">
    <source>
        <dbReference type="ARBA" id="ARBA00009995"/>
    </source>
</evidence>
<evidence type="ECO:0000256" key="2">
    <source>
        <dbReference type="ARBA" id="ARBA00022676"/>
    </source>
</evidence>
<evidence type="ECO:0000256" key="3">
    <source>
        <dbReference type="ARBA" id="ARBA00022679"/>
    </source>
</evidence>
<dbReference type="PANTHER" id="PTHR11926">
    <property type="entry name" value="GLUCOSYL/GLUCURONOSYL TRANSFERASES"/>
    <property type="match status" value="1"/>
</dbReference>
<sequence>MDQERLPSPHVLIFPLPLQGPVNSMLKLAELLCLAGLRVTFLNTHHNHRRLIRFSDMAARLEQYPSLRFATISDGLPEDHPRCGPRIMEMFESLEAATKPHFRELLVSGGFTCVIAELVMGFPLDVCEEVGVPVFCFDTISPICLWVYACIPRLIEAGELPFRGNNMDELVTNVAGMEGILRRRDLPHFCRAADLYDPHYNVVSTEIRKIRRSQGLILNTFEELDGPTLSNLRSLSPNTYAVGPLHRHLKARHAGASQSSNSVWKEDRSCMAWLDAQPEESVIYVSIGSVSMMTNDEVPSVLLEATKERGCMVSWAPQEEVLAHPAIGGFLTHSGWNSTIESIVEGLPMVCWAYHIDQLVNSRFVGEVWRLGMDMQDRCDRATVEKMVRHVMEERRNEFKKSADRMAMLARASVDEEGPSFCDFNRY</sequence>